<dbReference type="STRING" id="1123501.Wenmar_01443"/>
<dbReference type="RefSeq" id="WP_018301195.1">
    <property type="nucleotide sequence ID" value="NZ_KB902276.1"/>
</dbReference>
<dbReference type="EMBL" id="AONG01000008">
    <property type="protein sequence ID" value="KIQ69873.1"/>
    <property type="molecule type" value="Genomic_DNA"/>
</dbReference>
<accession>A0A0D0QFR7</accession>
<organism evidence="1 2">
    <name type="scientific">Wenxinia marina DSM 24838</name>
    <dbReference type="NCBI Taxonomy" id="1123501"/>
    <lineage>
        <taxon>Bacteria</taxon>
        <taxon>Pseudomonadati</taxon>
        <taxon>Pseudomonadota</taxon>
        <taxon>Alphaproteobacteria</taxon>
        <taxon>Rhodobacterales</taxon>
        <taxon>Roseobacteraceae</taxon>
        <taxon>Wenxinia</taxon>
    </lineage>
</organism>
<dbReference type="PATRIC" id="fig|1123501.6.peg.1530"/>
<protein>
    <submittedName>
        <fullName evidence="1">Uncharacterized protein</fullName>
    </submittedName>
</protein>
<evidence type="ECO:0000313" key="1">
    <source>
        <dbReference type="EMBL" id="KIQ69873.1"/>
    </source>
</evidence>
<sequence length="76" mass="8037">MADQTTPLREALRNATARELFDLARHLGAEAQFARASGGKLLRMSEGDLAQMILTWAEGPRPAGSAGPTSKAEAAE</sequence>
<keyword evidence="2" id="KW-1185">Reference proteome</keyword>
<dbReference type="Proteomes" id="UP000035100">
    <property type="component" value="Unassembled WGS sequence"/>
</dbReference>
<proteinExistence type="predicted"/>
<reference evidence="1 2" key="1">
    <citation type="submission" date="2013-01" db="EMBL/GenBank/DDBJ databases">
        <authorList>
            <person name="Fiebig A."/>
            <person name="Goeker M."/>
            <person name="Klenk H.-P.P."/>
        </authorList>
    </citation>
    <scope>NUCLEOTIDE SEQUENCE [LARGE SCALE GENOMIC DNA]</scope>
    <source>
        <strain evidence="1 2">DSM 24838</strain>
    </source>
</reference>
<gene>
    <name evidence="1" type="ORF">Wenmar_01443</name>
</gene>
<dbReference type="AlphaFoldDB" id="A0A0D0QFR7"/>
<evidence type="ECO:0000313" key="2">
    <source>
        <dbReference type="Proteomes" id="UP000035100"/>
    </source>
</evidence>
<name>A0A0D0QFR7_9RHOB</name>
<comment type="caution">
    <text evidence="1">The sequence shown here is derived from an EMBL/GenBank/DDBJ whole genome shotgun (WGS) entry which is preliminary data.</text>
</comment>